<keyword evidence="5" id="KW-1133">Transmembrane helix</keyword>
<dbReference type="SMART" id="SM00465">
    <property type="entry name" value="GIYc"/>
    <property type="match status" value="1"/>
</dbReference>
<name>A0A191MWY8_9PEZI</name>
<dbReference type="PROSITE" id="PS50164">
    <property type="entry name" value="GIY_YIG"/>
    <property type="match status" value="1"/>
</dbReference>
<keyword evidence="5" id="KW-0812">Transmembrane</keyword>
<dbReference type="InterPro" id="IPR035901">
    <property type="entry name" value="GIY-YIG_endonuc_sf"/>
</dbReference>
<dbReference type="InterPro" id="IPR003611">
    <property type="entry name" value="NUMOD3"/>
</dbReference>
<dbReference type="CDD" id="cd10445">
    <property type="entry name" value="GIY-YIG_bI1_like"/>
    <property type="match status" value="1"/>
</dbReference>
<dbReference type="GeneID" id="31078200"/>
<geneLocation type="mitochondrion" evidence="7"/>
<protein>
    <recommendedName>
        <fullName evidence="6">GIY-YIG domain-containing protein</fullName>
    </recommendedName>
</protein>
<keyword evidence="5" id="KW-0472">Membrane</keyword>
<dbReference type="InterPro" id="IPR003647">
    <property type="entry name" value="Intron_nuc_1_rpt"/>
</dbReference>
<evidence type="ECO:0000259" key="6">
    <source>
        <dbReference type="PROSITE" id="PS50164"/>
    </source>
</evidence>
<dbReference type="GO" id="GO:0016787">
    <property type="term" value="F:hydrolase activity"/>
    <property type="evidence" value="ECO:0007669"/>
    <property type="project" value="UniProtKB-KW"/>
</dbReference>
<keyword evidence="3" id="KW-0255">Endonuclease</keyword>
<sequence length="352" mass="40446">MNLNIINNISPVKKYDNAEALKMTILTENRNKSGIYRWINNLNENTYVGSGANLAKRIGDYYNESELIRNSRPIHLALLKYEHNNFTLEILEYCSKDILIEREQYYLDLLKPEYNILKHAYSLLGYKHSEENIAKFKLKKISEEHKELLSSIHTGKNVSQETRDKLSLATTKYKKNNPLTIEALGNIRAKTIEREGVSVTVFNTETKEVKYFTNQTEAGAFLGVSRQAVYNAIKRGKPVKGVYLISELAPKNKNKNYFSFGNTKPGYLFMWINSLLSKWIVYSINIIVNYLGRNIFALFIFSKGKDSLCMSKGKQPRTKVKVPKLLFSEKQEGFLLSRQGDGLRSSHNLKTS</sequence>
<evidence type="ECO:0000256" key="5">
    <source>
        <dbReference type="SAM" id="Phobius"/>
    </source>
</evidence>
<dbReference type="GO" id="GO:0003677">
    <property type="term" value="F:DNA binding"/>
    <property type="evidence" value="ECO:0007669"/>
    <property type="project" value="InterPro"/>
</dbReference>
<evidence type="ECO:0000313" key="7">
    <source>
        <dbReference type="EMBL" id="AMX22196.1"/>
    </source>
</evidence>
<proteinExistence type="predicted"/>
<dbReference type="SMART" id="SM00497">
    <property type="entry name" value="IENR1"/>
    <property type="match status" value="1"/>
</dbReference>
<dbReference type="AlphaFoldDB" id="A0A191MWY8"/>
<accession>A0A191MWY8</accession>
<dbReference type="Gene3D" id="3.40.1440.10">
    <property type="entry name" value="GIY-YIG endonuclease"/>
    <property type="match status" value="1"/>
</dbReference>
<feature type="transmembrane region" description="Helical" evidence="5">
    <location>
        <begin position="279"/>
        <end position="301"/>
    </location>
</feature>
<dbReference type="Pfam" id="PF07460">
    <property type="entry name" value="NUMOD3"/>
    <property type="match status" value="1"/>
</dbReference>
<dbReference type="Pfam" id="PF01541">
    <property type="entry name" value="GIY-YIG"/>
    <property type="match status" value="1"/>
</dbReference>
<comment type="similarity">
    <text evidence="1">To endonucleases of group I introns of fungi and phage.</text>
</comment>
<dbReference type="RefSeq" id="YP_009262121.1">
    <property type="nucleotide sequence ID" value="NC_030523.1"/>
</dbReference>
<evidence type="ECO:0000256" key="4">
    <source>
        <dbReference type="ARBA" id="ARBA00022801"/>
    </source>
</evidence>
<reference evidence="7" key="1">
    <citation type="journal article" date="2016" name="PLoS ONE">
        <title>Intron Derived Size Polymorphism in the Mitochondrial Genomes of Closely Related Chrysoporthe Species.</title>
        <authorList>
            <person name="Kanzi A.M."/>
            <person name="Wingfield B.D."/>
            <person name="Steenkamp E.T."/>
            <person name="Naidoo S."/>
            <person name="van der Merwe N.A."/>
        </authorList>
    </citation>
    <scope>NUCLEOTIDE SEQUENCE</scope>
</reference>
<gene>
    <name evidence="7" type="primary">orf352</name>
</gene>
<dbReference type="NCBIfam" id="TIGR01453">
    <property type="entry name" value="grpIintron_endo"/>
    <property type="match status" value="1"/>
</dbReference>
<evidence type="ECO:0000256" key="2">
    <source>
        <dbReference type="ARBA" id="ARBA00022722"/>
    </source>
</evidence>
<feature type="domain" description="GIY-YIG" evidence="6">
    <location>
        <begin position="31"/>
        <end position="116"/>
    </location>
</feature>
<dbReference type="GO" id="GO:0004519">
    <property type="term" value="F:endonuclease activity"/>
    <property type="evidence" value="ECO:0007669"/>
    <property type="project" value="UniProtKB-KW"/>
</dbReference>
<keyword evidence="4" id="KW-0378">Hydrolase</keyword>
<dbReference type="SUPFAM" id="SSF82771">
    <property type="entry name" value="GIY-YIG endonuclease"/>
    <property type="match status" value="1"/>
</dbReference>
<evidence type="ECO:0000256" key="3">
    <source>
        <dbReference type="ARBA" id="ARBA00022759"/>
    </source>
</evidence>
<keyword evidence="7" id="KW-0496">Mitochondrion</keyword>
<dbReference type="SUPFAM" id="SSF64496">
    <property type="entry name" value="DNA-binding domain of intron-encoded endonucleases"/>
    <property type="match status" value="1"/>
</dbReference>
<evidence type="ECO:0000256" key="1">
    <source>
        <dbReference type="ARBA" id="ARBA00010045"/>
    </source>
</evidence>
<dbReference type="EMBL" id="KT380884">
    <property type="protein sequence ID" value="AMX22196.1"/>
    <property type="molecule type" value="Genomic_DNA"/>
</dbReference>
<dbReference type="InterPro" id="IPR000305">
    <property type="entry name" value="GIY-YIG_endonuc"/>
</dbReference>
<dbReference type="InterPro" id="IPR006350">
    <property type="entry name" value="Intron_endoG1"/>
</dbReference>
<organism evidence="7">
    <name type="scientific">Chrysoporthe deuterocubensis</name>
    <dbReference type="NCBI Taxonomy" id="764597"/>
    <lineage>
        <taxon>Eukaryota</taxon>
        <taxon>Fungi</taxon>
        <taxon>Dikarya</taxon>
        <taxon>Ascomycota</taxon>
        <taxon>Pezizomycotina</taxon>
        <taxon>Sordariomycetes</taxon>
        <taxon>Sordariomycetidae</taxon>
        <taxon>Diaporthales</taxon>
        <taxon>Cryphonectriaceae</taxon>
        <taxon>Cryphonectria-Endothia species complex</taxon>
        <taxon>Chrysoporthe</taxon>
    </lineage>
</organism>
<keyword evidence="2" id="KW-0540">Nuclease</keyword>